<evidence type="ECO:0000313" key="1">
    <source>
        <dbReference type="EMBL" id="KAJ7360046.1"/>
    </source>
</evidence>
<dbReference type="PANTHER" id="PTHR44414">
    <property type="entry name" value="PROTEIN NEDD1"/>
    <property type="match status" value="1"/>
</dbReference>
<evidence type="ECO:0000313" key="2">
    <source>
        <dbReference type="Proteomes" id="UP001163046"/>
    </source>
</evidence>
<dbReference type="GO" id="GO:0007020">
    <property type="term" value="P:microtubule nucleation"/>
    <property type="evidence" value="ECO:0007669"/>
    <property type="project" value="TreeGrafter"/>
</dbReference>
<organism evidence="1 2">
    <name type="scientific">Desmophyllum pertusum</name>
    <dbReference type="NCBI Taxonomy" id="174260"/>
    <lineage>
        <taxon>Eukaryota</taxon>
        <taxon>Metazoa</taxon>
        <taxon>Cnidaria</taxon>
        <taxon>Anthozoa</taxon>
        <taxon>Hexacorallia</taxon>
        <taxon>Scleractinia</taxon>
        <taxon>Caryophylliina</taxon>
        <taxon>Caryophylliidae</taxon>
        <taxon>Desmophyllum</taxon>
    </lineage>
</organism>
<dbReference type="GO" id="GO:0005737">
    <property type="term" value="C:cytoplasm"/>
    <property type="evidence" value="ECO:0007669"/>
    <property type="project" value="TreeGrafter"/>
</dbReference>
<accession>A0A9W9YN84</accession>
<name>A0A9W9YN84_9CNID</name>
<dbReference type="SMART" id="SM00320">
    <property type="entry name" value="WD40"/>
    <property type="match status" value="2"/>
</dbReference>
<dbReference type="GO" id="GO:0043015">
    <property type="term" value="F:gamma-tubulin binding"/>
    <property type="evidence" value="ECO:0007669"/>
    <property type="project" value="TreeGrafter"/>
</dbReference>
<sequence>MRTKTIKKTYKDHKDIVSCLTFNWNDTSIASGSVNGDILLHNVMTGQASDPLRLTKTQAVRDIQFSHFKKSLLGAVSDDGALNLWDSNTKNFQHHLHLITKDLQQG</sequence>
<dbReference type="GO" id="GO:0000922">
    <property type="term" value="C:spindle pole"/>
    <property type="evidence" value="ECO:0007669"/>
    <property type="project" value="TreeGrafter"/>
</dbReference>
<dbReference type="Gene3D" id="2.130.10.10">
    <property type="entry name" value="YVTN repeat-like/Quinoprotein amine dehydrogenase"/>
    <property type="match status" value="1"/>
</dbReference>
<dbReference type="GO" id="GO:0000278">
    <property type="term" value="P:mitotic cell cycle"/>
    <property type="evidence" value="ECO:0007669"/>
    <property type="project" value="TreeGrafter"/>
</dbReference>
<dbReference type="GO" id="GO:0005813">
    <property type="term" value="C:centrosome"/>
    <property type="evidence" value="ECO:0007669"/>
    <property type="project" value="TreeGrafter"/>
</dbReference>
<reference evidence="1" key="1">
    <citation type="submission" date="2023-01" db="EMBL/GenBank/DDBJ databases">
        <title>Genome assembly of the deep-sea coral Lophelia pertusa.</title>
        <authorList>
            <person name="Herrera S."/>
            <person name="Cordes E."/>
        </authorList>
    </citation>
    <scope>NUCLEOTIDE SEQUENCE</scope>
    <source>
        <strain evidence="1">USNM1676648</strain>
        <tissue evidence="1">Polyp</tissue>
    </source>
</reference>
<dbReference type="OrthoDB" id="1602884at2759"/>
<gene>
    <name evidence="1" type="primary">NEDD1_1</name>
    <name evidence="1" type="ORF">OS493_019137</name>
</gene>
<dbReference type="Pfam" id="PF00400">
    <property type="entry name" value="WD40"/>
    <property type="match status" value="2"/>
</dbReference>
<dbReference type="GO" id="GO:0005814">
    <property type="term" value="C:centriole"/>
    <property type="evidence" value="ECO:0007669"/>
    <property type="project" value="TreeGrafter"/>
</dbReference>
<comment type="caution">
    <text evidence="1">The sequence shown here is derived from an EMBL/GenBank/DDBJ whole genome shotgun (WGS) entry which is preliminary data.</text>
</comment>
<dbReference type="InterPro" id="IPR052818">
    <property type="entry name" value="NEDD1_Spindle_Assembly"/>
</dbReference>
<dbReference type="InterPro" id="IPR001680">
    <property type="entry name" value="WD40_rpt"/>
</dbReference>
<dbReference type="EMBL" id="MU827312">
    <property type="protein sequence ID" value="KAJ7360046.1"/>
    <property type="molecule type" value="Genomic_DNA"/>
</dbReference>
<dbReference type="InterPro" id="IPR015943">
    <property type="entry name" value="WD40/YVTN_repeat-like_dom_sf"/>
</dbReference>
<dbReference type="Proteomes" id="UP001163046">
    <property type="component" value="Unassembled WGS sequence"/>
</dbReference>
<dbReference type="GO" id="GO:0036064">
    <property type="term" value="C:ciliary basal body"/>
    <property type="evidence" value="ECO:0007669"/>
    <property type="project" value="TreeGrafter"/>
</dbReference>
<proteinExistence type="predicted"/>
<dbReference type="PANTHER" id="PTHR44414:SF1">
    <property type="entry name" value="PROTEIN NEDD1"/>
    <property type="match status" value="1"/>
</dbReference>
<protein>
    <submittedName>
        <fullName evidence="1">Protein nedd1</fullName>
    </submittedName>
</protein>
<dbReference type="AlphaFoldDB" id="A0A9W9YN84"/>
<dbReference type="SUPFAM" id="SSF50978">
    <property type="entry name" value="WD40 repeat-like"/>
    <property type="match status" value="1"/>
</dbReference>
<dbReference type="InterPro" id="IPR036322">
    <property type="entry name" value="WD40_repeat_dom_sf"/>
</dbReference>
<keyword evidence="2" id="KW-1185">Reference proteome</keyword>